<protein>
    <submittedName>
        <fullName evidence="2">Uncharacterized protein</fullName>
    </submittedName>
</protein>
<reference evidence="2 3" key="1">
    <citation type="journal article" date="2018" name="Proc. Natl. Acad. Sci. U.S.A.">
        <title>Draft genome sequence of Camellia sinensis var. sinensis provides insights into the evolution of the tea genome and tea quality.</title>
        <authorList>
            <person name="Wei C."/>
            <person name="Yang H."/>
            <person name="Wang S."/>
            <person name="Zhao J."/>
            <person name="Liu C."/>
            <person name="Gao L."/>
            <person name="Xia E."/>
            <person name="Lu Y."/>
            <person name="Tai Y."/>
            <person name="She G."/>
            <person name="Sun J."/>
            <person name="Cao H."/>
            <person name="Tong W."/>
            <person name="Gao Q."/>
            <person name="Li Y."/>
            <person name="Deng W."/>
            <person name="Jiang X."/>
            <person name="Wang W."/>
            <person name="Chen Q."/>
            <person name="Zhang S."/>
            <person name="Li H."/>
            <person name="Wu J."/>
            <person name="Wang P."/>
            <person name="Li P."/>
            <person name="Shi C."/>
            <person name="Zheng F."/>
            <person name="Jian J."/>
            <person name="Huang B."/>
            <person name="Shan D."/>
            <person name="Shi M."/>
            <person name="Fang C."/>
            <person name="Yue Y."/>
            <person name="Li F."/>
            <person name="Li D."/>
            <person name="Wei S."/>
            <person name="Han B."/>
            <person name="Jiang C."/>
            <person name="Yin Y."/>
            <person name="Xia T."/>
            <person name="Zhang Z."/>
            <person name="Bennetzen J.L."/>
            <person name="Zhao S."/>
            <person name="Wan X."/>
        </authorList>
    </citation>
    <scope>NUCLEOTIDE SEQUENCE [LARGE SCALE GENOMIC DNA]</scope>
    <source>
        <strain evidence="3">cv. Shuchazao</strain>
        <tissue evidence="2">Leaf</tissue>
    </source>
</reference>
<gene>
    <name evidence="2" type="ORF">TEA_018074</name>
</gene>
<dbReference type="EMBL" id="SDRB02010854">
    <property type="protein sequence ID" value="THG03896.1"/>
    <property type="molecule type" value="Genomic_DNA"/>
</dbReference>
<name>A0A4S4DNY8_CAMSN</name>
<accession>A0A4S4DNY8</accession>
<dbReference type="AlphaFoldDB" id="A0A4S4DNY8"/>
<feature type="compositionally biased region" description="Gly residues" evidence="1">
    <location>
        <begin position="17"/>
        <end position="29"/>
    </location>
</feature>
<dbReference type="Proteomes" id="UP000306102">
    <property type="component" value="Unassembled WGS sequence"/>
</dbReference>
<evidence type="ECO:0000313" key="3">
    <source>
        <dbReference type="Proteomes" id="UP000306102"/>
    </source>
</evidence>
<comment type="caution">
    <text evidence="2">The sequence shown here is derived from an EMBL/GenBank/DDBJ whole genome shotgun (WGS) entry which is preliminary data.</text>
</comment>
<organism evidence="2 3">
    <name type="scientific">Camellia sinensis var. sinensis</name>
    <name type="common">China tea</name>
    <dbReference type="NCBI Taxonomy" id="542762"/>
    <lineage>
        <taxon>Eukaryota</taxon>
        <taxon>Viridiplantae</taxon>
        <taxon>Streptophyta</taxon>
        <taxon>Embryophyta</taxon>
        <taxon>Tracheophyta</taxon>
        <taxon>Spermatophyta</taxon>
        <taxon>Magnoliopsida</taxon>
        <taxon>eudicotyledons</taxon>
        <taxon>Gunneridae</taxon>
        <taxon>Pentapetalae</taxon>
        <taxon>asterids</taxon>
        <taxon>Ericales</taxon>
        <taxon>Theaceae</taxon>
        <taxon>Camellia</taxon>
    </lineage>
</organism>
<evidence type="ECO:0000256" key="1">
    <source>
        <dbReference type="SAM" id="MobiDB-lite"/>
    </source>
</evidence>
<feature type="region of interest" description="Disordered" evidence="1">
    <location>
        <begin position="1"/>
        <end position="29"/>
    </location>
</feature>
<evidence type="ECO:0000313" key="2">
    <source>
        <dbReference type="EMBL" id="THG03896.1"/>
    </source>
</evidence>
<proteinExistence type="predicted"/>
<sequence length="192" mass="20577">MEGGGYGGGRELKEAEGGQGRDANGGAGGGKRLWSGGRSCRGAGGWLLELVVVGCVVQSQLCPQGIIDLNALKAQITKMLSRTKLPNCPQGINYQNAFKASFTISEARIRDTCTIRYGYGDTLQPKPSTAIAEPREWLLRWVEIDFLLNRDSIDGGAGGSDDSSGCELGVIRVSAIIREVSVIEYNRDLQIL</sequence>
<keyword evidence="3" id="KW-1185">Reference proteome</keyword>